<evidence type="ECO:0000313" key="3">
    <source>
        <dbReference type="Proteomes" id="UP000194127"/>
    </source>
</evidence>
<sequence length="726" mass="76776">MATAVQIVQSPAPATGILAHPDAPRRSPRLHVHANSSPKPCANPSVDRCGQGRSRSPRRRVSASQHGSSMDPCADDSVTAAKMTESSPVPLKTPAEPVLTSRSPPSQVSRKRRRGSDPNDRATATISSSPTPATSPKSVPLEDTTPEPSSPRALRALKRRRLSSSAHSPPVAIDEPRALIGAGPAQGTQTGLGNAERSGPNLNLNLSPSSDKVDRDLPLTPIPADAAGTLENPIPIWQEETRGHSDIGHHTVSAVAQDTHTAVPVPVPNRDAPALDATLPAARELETPAVLNDTPITVDTISDTNVNVLPDLTNRELLAPPPVVRPVNPIPVPAPPPAPVSIPFRWRIAPSPLSQPPITASDMDGVGDADVSDDAMLSDDMPAPGFKSLIIHRRPRRTETVDMNVWKLACQERVACLVRRYTREIVQAVVAAQAEHYFYRPTEFQHYTPDSYSAEAGPDAMDTEESKTSGDEYDDDSDDDDMAVDTDEEAPQGCDVMHVDLTEQPAPPSPMASGEPAVAADQAIPPVATPYAFAMAYWLPPLSSIRVPWLEPCTFLTPEGKAYMGRGTPVDRQRRAGWAAAPPASPSAPPPDYNCGEGWNALGAGGESGIWGWRGKYVVPWYWTAPENALSIGLGGRMLGVDSSEVGRTGTLGMIGSGCLKGHSAPIGQFGHARQGVGAILDVTQALDVGPTVTMLGRCLATAVGATSISLRKPPGKAGVLEGDLR</sequence>
<reference evidence="2 3" key="1">
    <citation type="submission" date="2017-04" db="EMBL/GenBank/DDBJ databases">
        <title>Genome Sequence of the Model Brown-Rot Fungus Postia placenta SB12.</title>
        <authorList>
            <consortium name="DOE Joint Genome Institute"/>
            <person name="Gaskell J."/>
            <person name="Kersten P."/>
            <person name="Larrondo L.F."/>
            <person name="Canessa P."/>
            <person name="Martinez D."/>
            <person name="Hibbett D."/>
            <person name="Schmoll M."/>
            <person name="Kubicek C.P."/>
            <person name="Martinez A.T."/>
            <person name="Yadav J."/>
            <person name="Master E."/>
            <person name="Magnuson J.K."/>
            <person name="James T."/>
            <person name="Yaver D."/>
            <person name="Berka R."/>
            <person name="Labutti K."/>
            <person name="Lipzen A."/>
            <person name="Aerts A."/>
            <person name="Barry K."/>
            <person name="Henrissat B."/>
            <person name="Blanchette R."/>
            <person name="Grigoriev I."/>
            <person name="Cullen D."/>
        </authorList>
    </citation>
    <scope>NUCLEOTIDE SEQUENCE [LARGE SCALE GENOMIC DNA]</scope>
    <source>
        <strain evidence="2 3">MAD-698-R-SB12</strain>
    </source>
</reference>
<feature type="compositionally biased region" description="Polar residues" evidence="1">
    <location>
        <begin position="200"/>
        <end position="210"/>
    </location>
</feature>
<evidence type="ECO:0000256" key="1">
    <source>
        <dbReference type="SAM" id="MobiDB-lite"/>
    </source>
</evidence>
<dbReference type="AlphaFoldDB" id="A0A1X6MS38"/>
<dbReference type="RefSeq" id="XP_024335903.1">
    <property type="nucleotide sequence ID" value="XM_024479693.1"/>
</dbReference>
<organism evidence="2 3">
    <name type="scientific">Postia placenta MAD-698-R-SB12</name>
    <dbReference type="NCBI Taxonomy" id="670580"/>
    <lineage>
        <taxon>Eukaryota</taxon>
        <taxon>Fungi</taxon>
        <taxon>Dikarya</taxon>
        <taxon>Basidiomycota</taxon>
        <taxon>Agaricomycotina</taxon>
        <taxon>Agaricomycetes</taxon>
        <taxon>Polyporales</taxon>
        <taxon>Adustoporiaceae</taxon>
        <taxon>Rhodonia</taxon>
    </lineage>
</organism>
<dbReference type="OrthoDB" id="2804726at2759"/>
<dbReference type="GeneID" id="36324643"/>
<dbReference type="EMBL" id="KZ110603">
    <property type="protein sequence ID" value="OSX59109.1"/>
    <property type="molecule type" value="Genomic_DNA"/>
</dbReference>
<feature type="region of interest" description="Disordered" evidence="1">
    <location>
        <begin position="1"/>
        <end position="214"/>
    </location>
</feature>
<accession>A0A1X6MS38</accession>
<dbReference type="STRING" id="670580.A0A1X6MS38"/>
<dbReference type="Proteomes" id="UP000194127">
    <property type="component" value="Unassembled WGS sequence"/>
</dbReference>
<gene>
    <name evidence="2" type="ORF">POSPLADRAFT_1049238</name>
</gene>
<keyword evidence="3" id="KW-1185">Reference proteome</keyword>
<feature type="region of interest" description="Disordered" evidence="1">
    <location>
        <begin position="449"/>
        <end position="493"/>
    </location>
</feature>
<evidence type="ECO:0000313" key="2">
    <source>
        <dbReference type="EMBL" id="OSX59109.1"/>
    </source>
</evidence>
<proteinExistence type="predicted"/>
<feature type="compositionally biased region" description="Low complexity" evidence="1">
    <location>
        <begin position="122"/>
        <end position="136"/>
    </location>
</feature>
<protein>
    <submittedName>
        <fullName evidence="2">Uncharacterized protein</fullName>
    </submittedName>
</protein>
<name>A0A1X6MS38_9APHY</name>
<feature type="compositionally biased region" description="Acidic residues" evidence="1">
    <location>
        <begin position="471"/>
        <end position="490"/>
    </location>
</feature>